<reference evidence="1 2" key="1">
    <citation type="submission" date="2018-05" db="EMBL/GenBank/DDBJ databases">
        <title>Genomic Encyclopedia of Type Strains, Phase IV (KMG-V): Genome sequencing to study the core and pangenomes of soil and plant-associated prokaryotes.</title>
        <authorList>
            <person name="Whitman W."/>
        </authorList>
    </citation>
    <scope>NUCLEOTIDE SEQUENCE [LARGE SCALE GENOMIC DNA]</scope>
    <source>
        <strain evidence="1 2">SLV-132</strain>
    </source>
</reference>
<evidence type="ECO:0000313" key="1">
    <source>
        <dbReference type="EMBL" id="PWK38937.1"/>
    </source>
</evidence>
<comment type="caution">
    <text evidence="1">The sequence shown here is derived from an EMBL/GenBank/DDBJ whole genome shotgun (WGS) entry which is preliminary data.</text>
</comment>
<dbReference type="EMBL" id="QGGT01000001">
    <property type="protein sequence ID" value="PWK38937.1"/>
    <property type="molecule type" value="Genomic_DNA"/>
</dbReference>
<name>A0A316F1X9_9BURK</name>
<accession>A0A316F1X9</accession>
<proteinExistence type="predicted"/>
<gene>
    <name evidence="1" type="ORF">C7419_1012839</name>
</gene>
<protein>
    <submittedName>
        <fullName evidence="1">Uncharacterized protein</fullName>
    </submittedName>
</protein>
<organism evidence="1 2">
    <name type="scientific">Cupriavidus plantarum</name>
    <dbReference type="NCBI Taxonomy" id="942865"/>
    <lineage>
        <taxon>Bacteria</taxon>
        <taxon>Pseudomonadati</taxon>
        <taxon>Pseudomonadota</taxon>
        <taxon>Betaproteobacteria</taxon>
        <taxon>Burkholderiales</taxon>
        <taxon>Burkholderiaceae</taxon>
        <taxon>Cupriavidus</taxon>
    </lineage>
</organism>
<dbReference type="AlphaFoldDB" id="A0A316F1X9"/>
<sequence length="206" mass="21739">MPPPRPGNPAPAGPLAATRLGDPARRRVLRVGFGFTAALACAAMIPALTGCGGDSGDTPPAPGMAVLQPRDVSMFRALLPAIATELGGLDAAQRDERLDKAVRNIDATIAAMGQQSRGELRKLLDLLASRPLRWMLAGISTPWHATTPEQARGFLERWRASRFATLNAGGVVLVKLASVSYFVLPEAWAASGYPGPNPAIYRALHA</sequence>
<dbReference type="RefSeq" id="WP_258307914.1">
    <property type="nucleotide sequence ID" value="NZ_QGGT01000001.1"/>
</dbReference>
<evidence type="ECO:0000313" key="2">
    <source>
        <dbReference type="Proteomes" id="UP000245754"/>
    </source>
</evidence>
<dbReference type="Proteomes" id="UP000245754">
    <property type="component" value="Unassembled WGS sequence"/>
</dbReference>
<keyword evidence="2" id="KW-1185">Reference proteome</keyword>